<proteinExistence type="inferred from homology"/>
<dbReference type="InterPro" id="IPR003593">
    <property type="entry name" value="AAA+_ATPase"/>
</dbReference>
<dbReference type="CDD" id="cd03249">
    <property type="entry name" value="ABC_MTABC3_MDL1_MDL2"/>
    <property type="match status" value="1"/>
</dbReference>
<dbReference type="Gene3D" id="3.40.50.300">
    <property type="entry name" value="P-loop containing nucleotide triphosphate hydrolases"/>
    <property type="match status" value="1"/>
</dbReference>
<dbReference type="InterPro" id="IPR017871">
    <property type="entry name" value="ABC_transporter-like_CS"/>
</dbReference>
<keyword evidence="6 12" id="KW-0067">ATP-binding</keyword>
<evidence type="ECO:0000256" key="3">
    <source>
        <dbReference type="ARBA" id="ARBA00022448"/>
    </source>
</evidence>
<dbReference type="InterPro" id="IPR039421">
    <property type="entry name" value="Type_1_exporter"/>
</dbReference>
<evidence type="ECO:0000256" key="5">
    <source>
        <dbReference type="ARBA" id="ARBA00022741"/>
    </source>
</evidence>
<dbReference type="GO" id="GO:0005886">
    <property type="term" value="C:plasma membrane"/>
    <property type="evidence" value="ECO:0007669"/>
    <property type="project" value="UniProtKB-SubCell"/>
</dbReference>
<feature type="transmembrane region" description="Helical" evidence="9">
    <location>
        <begin position="24"/>
        <end position="47"/>
    </location>
</feature>
<keyword evidence="4 9" id="KW-0812">Transmembrane</keyword>
<dbReference type="GO" id="GO:0090374">
    <property type="term" value="P:oligopeptide export from mitochondrion"/>
    <property type="evidence" value="ECO:0007669"/>
    <property type="project" value="TreeGrafter"/>
</dbReference>
<dbReference type="FunFam" id="3.40.50.300:FF:000205">
    <property type="entry name" value="ABC transporter B family member 4"/>
    <property type="match status" value="1"/>
</dbReference>
<reference evidence="12 13" key="1">
    <citation type="submission" date="2007-01" db="EMBL/GenBank/DDBJ databases">
        <authorList>
            <person name="Haygood M."/>
            <person name="Podell S."/>
            <person name="Anderson C."/>
            <person name="Hopkinson B."/>
            <person name="Roe K."/>
            <person name="Barbeau K."/>
            <person name="Gaasterland T."/>
            <person name="Ferriera S."/>
            <person name="Johnson J."/>
            <person name="Kravitz S."/>
            <person name="Beeson K."/>
            <person name="Sutton G."/>
            <person name="Rogers Y.-H."/>
            <person name="Friedman R."/>
            <person name="Frazier M."/>
            <person name="Venter J.C."/>
        </authorList>
    </citation>
    <scope>NUCLEOTIDE SEQUENCE [LARGE SCALE GENOMIC DNA]</scope>
    <source>
        <strain evidence="12 13">ATCC 23134</strain>
    </source>
</reference>
<dbReference type="PROSITE" id="PS50929">
    <property type="entry name" value="ABC_TM1F"/>
    <property type="match status" value="1"/>
</dbReference>
<dbReference type="SMART" id="SM00382">
    <property type="entry name" value="AAA"/>
    <property type="match status" value="1"/>
</dbReference>
<evidence type="ECO:0000256" key="2">
    <source>
        <dbReference type="ARBA" id="ARBA00007577"/>
    </source>
</evidence>
<feature type="transmembrane region" description="Helical" evidence="9">
    <location>
        <begin position="103"/>
        <end position="120"/>
    </location>
</feature>
<dbReference type="CDD" id="cd18576">
    <property type="entry name" value="ABC_6TM_bac_exporter_ABCB8_10_like"/>
    <property type="match status" value="1"/>
</dbReference>
<dbReference type="PROSITE" id="PS00211">
    <property type="entry name" value="ABC_TRANSPORTER_1"/>
    <property type="match status" value="1"/>
</dbReference>
<keyword evidence="5" id="KW-0547">Nucleotide-binding</keyword>
<dbReference type="GO" id="GO:0016887">
    <property type="term" value="F:ATP hydrolysis activity"/>
    <property type="evidence" value="ECO:0007669"/>
    <property type="project" value="InterPro"/>
</dbReference>
<keyword evidence="13" id="KW-1185">Reference proteome</keyword>
<sequence length="551" mass="61145">MLLGQFLDVSTGKTSDFFSSIDTVAIIFAIVLVAQATFSFFRVLLFVRVSENAMKDMRIMAYSKIISLSVAFFEKKRVGELTSRLTSDVGQLQEVMSFTFAEFFRQIGTLVIGVGFLFYFSTRLAVLMILTFPVLVFAAIFFGRFIRKLSKKAQDELANANTVVEETFQSIRAVKAFTNEVFEVKRYDQALQKVVKNAMKAGAYRAGFNAFVILALFGGIILVVWYGAHLVDQNLMSVGDLTSFAFYTVFIGSALGGLSNLYGQIQRAVGSSERILEILEEETEIDLPQLTTQTSAPILNIQGNISFKDVHFSYPTRSDVTVLKQINFEVKAGQKVALVGYSGGGKSTIVQLLFRYYDATQGTIQIDGKNVDTYDISALRQHIGIVPQEVILFGGTIKENILYGRPDANEEEVRKAAEQANAWRFIEGFPDRLETVVGERGVKLSGGQRQRIAIARAILKNPEILVLDEATSSLDADSEHLVQEALNELMQNRTTIIIAHRLSTIRSVDTIYVLSEGNIVEAGSHDELVNYENGVYNNLVKLQFEASNGVS</sequence>
<dbReference type="eggNOG" id="COG1132">
    <property type="taxonomic scope" value="Bacteria"/>
</dbReference>
<comment type="caution">
    <text evidence="12">The sequence shown here is derived from an EMBL/GenBank/DDBJ whole genome shotgun (WGS) entry which is preliminary data.</text>
</comment>
<dbReference type="PROSITE" id="PS50893">
    <property type="entry name" value="ABC_TRANSPORTER_2"/>
    <property type="match status" value="1"/>
</dbReference>
<keyword evidence="7 9" id="KW-1133">Transmembrane helix</keyword>
<dbReference type="PANTHER" id="PTHR43394:SF1">
    <property type="entry name" value="ATP-BINDING CASSETTE SUB-FAMILY B MEMBER 10, MITOCHONDRIAL"/>
    <property type="match status" value="1"/>
</dbReference>
<evidence type="ECO:0000256" key="9">
    <source>
        <dbReference type="SAM" id="Phobius"/>
    </source>
</evidence>
<dbReference type="PANTHER" id="PTHR43394">
    <property type="entry name" value="ATP-DEPENDENT PERMEASE MDL1, MITOCHONDRIAL"/>
    <property type="match status" value="1"/>
</dbReference>
<feature type="transmembrane region" description="Helical" evidence="9">
    <location>
        <begin position="206"/>
        <end position="228"/>
    </location>
</feature>
<dbReference type="GO" id="GO:0015421">
    <property type="term" value="F:ABC-type oligopeptide transporter activity"/>
    <property type="evidence" value="ECO:0007669"/>
    <property type="project" value="TreeGrafter"/>
</dbReference>
<dbReference type="InterPro" id="IPR003439">
    <property type="entry name" value="ABC_transporter-like_ATP-bd"/>
</dbReference>
<organism evidence="12 13">
    <name type="scientific">Microscilla marina ATCC 23134</name>
    <dbReference type="NCBI Taxonomy" id="313606"/>
    <lineage>
        <taxon>Bacteria</taxon>
        <taxon>Pseudomonadati</taxon>
        <taxon>Bacteroidota</taxon>
        <taxon>Cytophagia</taxon>
        <taxon>Cytophagales</taxon>
        <taxon>Microscillaceae</taxon>
        <taxon>Microscilla</taxon>
    </lineage>
</organism>
<dbReference type="Proteomes" id="UP000004095">
    <property type="component" value="Unassembled WGS sequence"/>
</dbReference>
<feature type="transmembrane region" description="Helical" evidence="9">
    <location>
        <begin position="126"/>
        <end position="146"/>
    </location>
</feature>
<feature type="domain" description="ABC transmembrane type-1" evidence="11">
    <location>
        <begin position="1"/>
        <end position="267"/>
    </location>
</feature>
<dbReference type="Gene3D" id="1.20.1560.10">
    <property type="entry name" value="ABC transporter type 1, transmembrane domain"/>
    <property type="match status" value="1"/>
</dbReference>
<feature type="domain" description="ABC transporter" evidence="10">
    <location>
        <begin position="305"/>
        <end position="541"/>
    </location>
</feature>
<dbReference type="GO" id="GO:0005524">
    <property type="term" value="F:ATP binding"/>
    <property type="evidence" value="ECO:0007669"/>
    <property type="project" value="UniProtKB-KW"/>
</dbReference>
<dbReference type="InterPro" id="IPR036640">
    <property type="entry name" value="ABC1_TM_sf"/>
</dbReference>
<dbReference type="InterPro" id="IPR027417">
    <property type="entry name" value="P-loop_NTPase"/>
</dbReference>
<dbReference type="SUPFAM" id="SSF90123">
    <property type="entry name" value="ABC transporter transmembrane region"/>
    <property type="match status" value="1"/>
</dbReference>
<comment type="similarity">
    <text evidence="2">Belongs to the ABC transporter superfamily. ABCB family. Multidrug resistance exporter (TC 3.A.1.201) subfamily.</text>
</comment>
<evidence type="ECO:0000256" key="8">
    <source>
        <dbReference type="ARBA" id="ARBA00023136"/>
    </source>
</evidence>
<keyword evidence="8 9" id="KW-0472">Membrane</keyword>
<evidence type="ECO:0000313" key="13">
    <source>
        <dbReference type="Proteomes" id="UP000004095"/>
    </source>
</evidence>
<name>A1ZFA6_MICM2</name>
<protein>
    <submittedName>
        <fullName evidence="12">ATP-binding cassette, sub-family B</fullName>
    </submittedName>
</protein>
<evidence type="ECO:0000256" key="6">
    <source>
        <dbReference type="ARBA" id="ARBA00022840"/>
    </source>
</evidence>
<feature type="transmembrane region" description="Helical" evidence="9">
    <location>
        <begin position="244"/>
        <end position="262"/>
    </location>
</feature>
<dbReference type="InterPro" id="IPR011527">
    <property type="entry name" value="ABC1_TM_dom"/>
</dbReference>
<evidence type="ECO:0000259" key="10">
    <source>
        <dbReference type="PROSITE" id="PS50893"/>
    </source>
</evidence>
<evidence type="ECO:0000313" key="12">
    <source>
        <dbReference type="EMBL" id="EAY31208.1"/>
    </source>
</evidence>
<dbReference type="AlphaFoldDB" id="A1ZFA6"/>
<keyword evidence="3" id="KW-0813">Transport</keyword>
<dbReference type="EMBL" id="AAWS01000004">
    <property type="protein sequence ID" value="EAY31208.1"/>
    <property type="molecule type" value="Genomic_DNA"/>
</dbReference>
<evidence type="ECO:0000256" key="7">
    <source>
        <dbReference type="ARBA" id="ARBA00022989"/>
    </source>
</evidence>
<dbReference type="Pfam" id="PF00005">
    <property type="entry name" value="ABC_tran"/>
    <property type="match status" value="1"/>
</dbReference>
<accession>A1ZFA6</accession>
<dbReference type="SUPFAM" id="SSF52540">
    <property type="entry name" value="P-loop containing nucleoside triphosphate hydrolases"/>
    <property type="match status" value="1"/>
</dbReference>
<dbReference type="Pfam" id="PF00664">
    <property type="entry name" value="ABC_membrane"/>
    <property type="match status" value="1"/>
</dbReference>
<gene>
    <name evidence="12" type="ORF">M23134_07620</name>
</gene>
<evidence type="ECO:0000259" key="11">
    <source>
        <dbReference type="PROSITE" id="PS50929"/>
    </source>
</evidence>
<evidence type="ECO:0000256" key="1">
    <source>
        <dbReference type="ARBA" id="ARBA00004651"/>
    </source>
</evidence>
<comment type="subcellular location">
    <subcellularLocation>
        <location evidence="1">Cell membrane</location>
        <topology evidence="1">Multi-pass membrane protein</topology>
    </subcellularLocation>
</comment>
<evidence type="ECO:0000256" key="4">
    <source>
        <dbReference type="ARBA" id="ARBA00022692"/>
    </source>
</evidence>